<evidence type="ECO:0000313" key="4">
    <source>
        <dbReference type="Proteomes" id="UP001160625"/>
    </source>
</evidence>
<dbReference type="RefSeq" id="WP_281045948.1">
    <property type="nucleotide sequence ID" value="NZ_JARYGZ010000003.1"/>
</dbReference>
<sequence>MKRIALALAAALPLLAPIAATPVQAAPAAKPIPTRTVVMQDRKFHPQVIRLRINVPTRIVLVNRDVSGHNFSAKGFFARADIRDARGGMQAIREGIVTVPSQSTREFVVTPRARGPFDLTSSVALDVASGMQGQILVY</sequence>
<gene>
    <name evidence="3" type="ORF">QGN17_17820</name>
</gene>
<feature type="signal peptide" evidence="1">
    <location>
        <begin position="1"/>
        <end position="25"/>
    </location>
</feature>
<keyword evidence="1" id="KW-0732">Signal</keyword>
<dbReference type="EMBL" id="JARYGZ010000003">
    <property type="protein sequence ID" value="MDH7640596.1"/>
    <property type="molecule type" value="Genomic_DNA"/>
</dbReference>
<dbReference type="Pfam" id="PF13473">
    <property type="entry name" value="Cupredoxin_1"/>
    <property type="match status" value="1"/>
</dbReference>
<accession>A0ABT6N664</accession>
<evidence type="ECO:0000259" key="2">
    <source>
        <dbReference type="Pfam" id="PF13473"/>
    </source>
</evidence>
<keyword evidence="4" id="KW-1185">Reference proteome</keyword>
<feature type="chain" id="PRO_5045250685" evidence="1">
    <location>
        <begin position="26"/>
        <end position="138"/>
    </location>
</feature>
<evidence type="ECO:0000313" key="3">
    <source>
        <dbReference type="EMBL" id="MDH7640596.1"/>
    </source>
</evidence>
<dbReference type="InterPro" id="IPR028096">
    <property type="entry name" value="EfeO_Cupredoxin"/>
</dbReference>
<name>A0ABT6N664_9SPHN</name>
<dbReference type="Gene3D" id="2.60.40.420">
    <property type="entry name" value="Cupredoxins - blue copper proteins"/>
    <property type="match status" value="1"/>
</dbReference>
<dbReference type="Proteomes" id="UP001160625">
    <property type="component" value="Unassembled WGS sequence"/>
</dbReference>
<dbReference type="CDD" id="cd00920">
    <property type="entry name" value="Cupredoxin"/>
    <property type="match status" value="1"/>
</dbReference>
<organism evidence="3 4">
    <name type="scientific">Sphingomonas oryzagri</name>
    <dbReference type="NCBI Taxonomy" id="3042314"/>
    <lineage>
        <taxon>Bacteria</taxon>
        <taxon>Pseudomonadati</taxon>
        <taxon>Pseudomonadota</taxon>
        <taxon>Alphaproteobacteria</taxon>
        <taxon>Sphingomonadales</taxon>
        <taxon>Sphingomonadaceae</taxon>
        <taxon>Sphingomonas</taxon>
    </lineage>
</organism>
<dbReference type="SUPFAM" id="SSF49503">
    <property type="entry name" value="Cupredoxins"/>
    <property type="match status" value="1"/>
</dbReference>
<proteinExistence type="predicted"/>
<evidence type="ECO:0000256" key="1">
    <source>
        <dbReference type="SAM" id="SignalP"/>
    </source>
</evidence>
<feature type="domain" description="EfeO-type cupredoxin-like" evidence="2">
    <location>
        <begin position="23"/>
        <end position="125"/>
    </location>
</feature>
<protein>
    <submittedName>
        <fullName evidence="3">Cupredoxin domain-containing protein</fullName>
    </submittedName>
</protein>
<comment type="caution">
    <text evidence="3">The sequence shown here is derived from an EMBL/GenBank/DDBJ whole genome shotgun (WGS) entry which is preliminary data.</text>
</comment>
<dbReference type="InterPro" id="IPR008972">
    <property type="entry name" value="Cupredoxin"/>
</dbReference>
<reference evidence="3" key="1">
    <citation type="submission" date="2023-04" db="EMBL/GenBank/DDBJ databases">
        <title>Sphingomonas sp. MAHUQ-71 isolated from rice field.</title>
        <authorList>
            <person name="Huq M.A."/>
        </authorList>
    </citation>
    <scope>NUCLEOTIDE SEQUENCE</scope>
    <source>
        <strain evidence="3">MAHUQ-71</strain>
    </source>
</reference>